<dbReference type="OrthoDB" id="4062651at2759"/>
<dbReference type="PROSITE" id="PS50011">
    <property type="entry name" value="PROTEIN_KINASE_DOM"/>
    <property type="match status" value="1"/>
</dbReference>
<evidence type="ECO:0000259" key="7">
    <source>
        <dbReference type="PROSITE" id="PS50011"/>
    </source>
</evidence>
<reference evidence="8 9" key="1">
    <citation type="submission" date="2016-11" db="EMBL/GenBank/DDBJ databases">
        <title>Draft Genome Assembly of Colletotrichum chlorophyti a pathogen of herbaceous plants.</title>
        <authorList>
            <person name="Gan P."/>
            <person name="Narusaka M."/>
            <person name="Tsushima A."/>
            <person name="Narusaka Y."/>
            <person name="Takano Y."/>
            <person name="Shirasu K."/>
        </authorList>
    </citation>
    <scope>NUCLEOTIDE SEQUENCE [LARGE SCALE GENOMIC DNA]</scope>
    <source>
        <strain evidence="8 9">NTL11</strain>
    </source>
</reference>
<dbReference type="GO" id="GO:0005524">
    <property type="term" value="F:ATP binding"/>
    <property type="evidence" value="ECO:0007669"/>
    <property type="project" value="UniProtKB-KW"/>
</dbReference>
<keyword evidence="9" id="KW-1185">Reference proteome</keyword>
<dbReference type="GO" id="GO:0004674">
    <property type="term" value="F:protein serine/threonine kinase activity"/>
    <property type="evidence" value="ECO:0007669"/>
    <property type="project" value="UniProtKB-EC"/>
</dbReference>
<protein>
    <recommendedName>
        <fullName evidence="1">non-specific serine/threonine protein kinase</fullName>
        <ecNumber evidence="1">2.7.11.1</ecNumber>
    </recommendedName>
</protein>
<feature type="region of interest" description="Disordered" evidence="6">
    <location>
        <begin position="533"/>
        <end position="632"/>
    </location>
</feature>
<keyword evidence="5" id="KW-0067">ATP-binding</keyword>
<dbReference type="AlphaFoldDB" id="A0A1Q8RYQ9"/>
<dbReference type="EMBL" id="MPGH01000060">
    <property type="protein sequence ID" value="OLN92235.1"/>
    <property type="molecule type" value="Genomic_DNA"/>
</dbReference>
<gene>
    <name evidence="8" type="ORF">CCHL11_01450</name>
</gene>
<evidence type="ECO:0000256" key="1">
    <source>
        <dbReference type="ARBA" id="ARBA00012513"/>
    </source>
</evidence>
<evidence type="ECO:0000313" key="8">
    <source>
        <dbReference type="EMBL" id="OLN92235.1"/>
    </source>
</evidence>
<name>A0A1Q8RYQ9_9PEZI</name>
<keyword evidence="3" id="KW-0547">Nucleotide-binding</keyword>
<dbReference type="Gene3D" id="1.10.510.10">
    <property type="entry name" value="Transferase(Phosphotransferase) domain 1"/>
    <property type="match status" value="1"/>
</dbReference>
<keyword evidence="2" id="KW-0808">Transferase</keyword>
<feature type="compositionally biased region" description="Low complexity" evidence="6">
    <location>
        <begin position="609"/>
        <end position="619"/>
    </location>
</feature>
<dbReference type="EC" id="2.7.11.1" evidence="1"/>
<evidence type="ECO:0000256" key="5">
    <source>
        <dbReference type="ARBA" id="ARBA00022840"/>
    </source>
</evidence>
<feature type="compositionally biased region" description="Low complexity" evidence="6">
    <location>
        <begin position="562"/>
        <end position="579"/>
    </location>
</feature>
<sequence length="632" mass="70637">MGQWWDAARIDATVTRQFVCQYLLPEEIERLDRPLAFGDGLTDETYWDWINTKAKRVFLILVDLKVPDQIFGIIDDSWDDRDLPVSVEHIERLRLTATKDDKFERRFFARQFTYLLKPFQRGDHHNFNDYEIVPLEVTEKRPAANNAIDKAVLPNCPGMTFCRRRIPLGNGPGQLSRVEFIEIINSIRGIQNDHLVSYYASYTQRGAAFVLFTPPTDSSLKSFFGNTPSSFKNLAKSDRRRTVMNWILCLADTLAYLHGRRLCHGNIKPSSILFTSQLHIFYSDFTRLNADVLAAYADKNGFDRESYDYAAPEQWFRPTGGPTSPMGRIATLAASTSPETHTNFSIPRNDNPSSPNAMLTMPNPHLNPQAADIFSLGCVILDLMSFLVKKTTKSFATHRSAKHKTPGRGGAVLDSSFHKNLGQVESWMSTLAKEASKKISHSDGGLVFKGIVPLMHVVARMLSANPNDRPSASEVQNQLYQILTKHCDIKEPHCVHQYGGWDFGMSHLRIQAVSPSSEYLPPLERQNSLSQFSQFSQPLRRDSGSISGSISPRALTHSRTNSSGAISNNSGVSSVASSDRGQDRDREQDRELGPGFSTIRNIRVPQVRSPGPWGSGPPSAVQGGRGDQASVY</sequence>
<evidence type="ECO:0000256" key="4">
    <source>
        <dbReference type="ARBA" id="ARBA00022777"/>
    </source>
</evidence>
<dbReference type="InterPro" id="IPR001245">
    <property type="entry name" value="Ser-Thr/Tyr_kinase_cat_dom"/>
</dbReference>
<evidence type="ECO:0000256" key="3">
    <source>
        <dbReference type="ARBA" id="ARBA00022741"/>
    </source>
</evidence>
<dbReference type="Proteomes" id="UP000186583">
    <property type="component" value="Unassembled WGS sequence"/>
</dbReference>
<dbReference type="InterPro" id="IPR011009">
    <property type="entry name" value="Kinase-like_dom_sf"/>
</dbReference>
<evidence type="ECO:0000313" key="9">
    <source>
        <dbReference type="Proteomes" id="UP000186583"/>
    </source>
</evidence>
<dbReference type="Pfam" id="PF07714">
    <property type="entry name" value="PK_Tyr_Ser-Thr"/>
    <property type="match status" value="1"/>
</dbReference>
<dbReference type="PANTHER" id="PTHR43671:SF13">
    <property type="entry name" value="SERINE_THREONINE-PROTEIN KINASE NEK2"/>
    <property type="match status" value="1"/>
</dbReference>
<dbReference type="STRING" id="708187.A0A1Q8RYQ9"/>
<proteinExistence type="predicted"/>
<evidence type="ECO:0000256" key="2">
    <source>
        <dbReference type="ARBA" id="ARBA00022679"/>
    </source>
</evidence>
<comment type="caution">
    <text evidence="8">The sequence shown here is derived from an EMBL/GenBank/DDBJ whole genome shotgun (WGS) entry which is preliminary data.</text>
</comment>
<dbReference type="SMART" id="SM00220">
    <property type="entry name" value="S_TKc"/>
    <property type="match status" value="1"/>
</dbReference>
<feature type="domain" description="Protein kinase" evidence="7">
    <location>
        <begin position="101"/>
        <end position="483"/>
    </location>
</feature>
<dbReference type="PANTHER" id="PTHR43671">
    <property type="entry name" value="SERINE/THREONINE-PROTEIN KINASE NEK"/>
    <property type="match status" value="1"/>
</dbReference>
<accession>A0A1Q8RYQ9</accession>
<keyword evidence="4 8" id="KW-0418">Kinase</keyword>
<dbReference type="SUPFAM" id="SSF56112">
    <property type="entry name" value="Protein kinase-like (PK-like)"/>
    <property type="match status" value="1"/>
</dbReference>
<evidence type="ECO:0000256" key="6">
    <source>
        <dbReference type="SAM" id="MobiDB-lite"/>
    </source>
</evidence>
<feature type="compositionally biased region" description="Basic and acidic residues" evidence="6">
    <location>
        <begin position="580"/>
        <end position="592"/>
    </location>
</feature>
<dbReference type="InterPro" id="IPR000719">
    <property type="entry name" value="Prot_kinase_dom"/>
</dbReference>
<organism evidence="8 9">
    <name type="scientific">Colletotrichum chlorophyti</name>
    <dbReference type="NCBI Taxonomy" id="708187"/>
    <lineage>
        <taxon>Eukaryota</taxon>
        <taxon>Fungi</taxon>
        <taxon>Dikarya</taxon>
        <taxon>Ascomycota</taxon>
        <taxon>Pezizomycotina</taxon>
        <taxon>Sordariomycetes</taxon>
        <taxon>Hypocreomycetidae</taxon>
        <taxon>Glomerellales</taxon>
        <taxon>Glomerellaceae</taxon>
        <taxon>Colletotrichum</taxon>
    </lineage>
</organism>
<dbReference type="InterPro" id="IPR050660">
    <property type="entry name" value="NEK_Ser/Thr_kinase"/>
</dbReference>